<evidence type="ECO:0000256" key="3">
    <source>
        <dbReference type="ARBA" id="ARBA00023163"/>
    </source>
</evidence>
<organism evidence="6 7">
    <name type="scientific">Leptospira kobayashii</name>
    <dbReference type="NCBI Taxonomy" id="1917830"/>
    <lineage>
        <taxon>Bacteria</taxon>
        <taxon>Pseudomonadati</taxon>
        <taxon>Spirochaetota</taxon>
        <taxon>Spirochaetia</taxon>
        <taxon>Leptospirales</taxon>
        <taxon>Leptospiraceae</taxon>
        <taxon>Leptospira</taxon>
    </lineage>
</organism>
<dbReference type="Gene3D" id="1.10.10.60">
    <property type="entry name" value="Homeodomain-like"/>
    <property type="match status" value="1"/>
</dbReference>
<dbReference type="PRINTS" id="PR00032">
    <property type="entry name" value="HTHARAC"/>
</dbReference>
<evidence type="ECO:0000313" key="7">
    <source>
        <dbReference type="Proteomes" id="UP000245263"/>
    </source>
</evidence>
<keyword evidence="7" id="KW-1185">Reference proteome</keyword>
<gene>
    <name evidence="6" type="ORF">LPTSP3_g06350</name>
</gene>
<keyword evidence="2" id="KW-0238">DNA-binding</keyword>
<dbReference type="EMBL" id="AP025028">
    <property type="protein sequence ID" value="BDA77705.1"/>
    <property type="molecule type" value="Genomic_DNA"/>
</dbReference>
<dbReference type="InterPro" id="IPR009057">
    <property type="entry name" value="Homeodomain-like_sf"/>
</dbReference>
<sequence>MTFSYDIYLTYLLFFFSGLSLLFAIGEVSLQHNSKKEKRLSVIFLILSYYFFHSFLLFSGYILFIPFLLFTPLPFITLLGPLVRSYISLVLNQEDSSNKVWILGCLPVGIVFLSLMPFLSSDISRKDYLWKEGNVIRVFAPWNVKIAFVTAFISLFAQFTLIVVKVFTNIRFVRFRADVNLRIVFYISVFILFIVLVVTLQLFSILKIGQGIPLVFVGMIPILLYLIKLRYPELFFEVKRVVEEERQIRKSYLKNLDLVAIGRKLNDLLEKDKVYLDEDLSLAKLSSFLGITTHKLSEYLNLEEKTQYFQLINKYRVEEAKQKILNHPKETFLSIAYSSGFNSKSNFNQVFKQLTGLTPSEFKKEKRVTYAKVVPERVRKAQ</sequence>
<dbReference type="Pfam" id="PF12833">
    <property type="entry name" value="HTH_18"/>
    <property type="match status" value="1"/>
</dbReference>
<evidence type="ECO:0000259" key="5">
    <source>
        <dbReference type="PROSITE" id="PS01124"/>
    </source>
</evidence>
<evidence type="ECO:0000313" key="6">
    <source>
        <dbReference type="EMBL" id="BDA77705.1"/>
    </source>
</evidence>
<dbReference type="PANTHER" id="PTHR43280">
    <property type="entry name" value="ARAC-FAMILY TRANSCRIPTIONAL REGULATOR"/>
    <property type="match status" value="1"/>
</dbReference>
<feature type="transmembrane region" description="Helical" evidence="4">
    <location>
        <begin position="73"/>
        <end position="91"/>
    </location>
</feature>
<feature type="transmembrane region" description="Helical" evidence="4">
    <location>
        <begin position="12"/>
        <end position="30"/>
    </location>
</feature>
<keyword evidence="4" id="KW-1133">Transmembrane helix</keyword>
<dbReference type="InterPro" id="IPR018060">
    <property type="entry name" value="HTH_AraC"/>
</dbReference>
<keyword evidence="3" id="KW-0804">Transcription</keyword>
<name>A0ABN6K9V0_9LEPT</name>
<dbReference type="Proteomes" id="UP000245263">
    <property type="component" value="Chromosome 1"/>
</dbReference>
<keyword evidence="1" id="KW-0805">Transcription regulation</keyword>
<reference evidence="6 7" key="1">
    <citation type="submission" date="2021-08" db="EMBL/GenBank/DDBJ databases">
        <title>Complete genome sequence of Leptospira kobayashii strain E30.</title>
        <authorList>
            <person name="Nakao R."/>
            <person name="Nakamura S."/>
            <person name="Masuzawa T."/>
            <person name="Koizumi N."/>
        </authorList>
    </citation>
    <scope>NUCLEOTIDE SEQUENCE [LARGE SCALE GENOMIC DNA]</scope>
    <source>
        <strain evidence="6 7">E30</strain>
    </source>
</reference>
<dbReference type="SMART" id="SM00342">
    <property type="entry name" value="HTH_ARAC"/>
    <property type="match status" value="1"/>
</dbReference>
<evidence type="ECO:0000256" key="1">
    <source>
        <dbReference type="ARBA" id="ARBA00023015"/>
    </source>
</evidence>
<keyword evidence="4" id="KW-0812">Transmembrane</keyword>
<feature type="transmembrane region" description="Helical" evidence="4">
    <location>
        <begin position="100"/>
        <end position="119"/>
    </location>
</feature>
<dbReference type="PROSITE" id="PS00041">
    <property type="entry name" value="HTH_ARAC_FAMILY_1"/>
    <property type="match status" value="1"/>
</dbReference>
<evidence type="ECO:0000256" key="4">
    <source>
        <dbReference type="SAM" id="Phobius"/>
    </source>
</evidence>
<keyword evidence="4" id="KW-0472">Membrane</keyword>
<dbReference type="PANTHER" id="PTHR43280:SF29">
    <property type="entry name" value="ARAC-FAMILY TRANSCRIPTIONAL REGULATOR"/>
    <property type="match status" value="1"/>
</dbReference>
<protein>
    <recommendedName>
        <fullName evidence="5">HTH araC/xylS-type domain-containing protein</fullName>
    </recommendedName>
</protein>
<dbReference type="InterPro" id="IPR020449">
    <property type="entry name" value="Tscrpt_reg_AraC-type_HTH"/>
</dbReference>
<dbReference type="SUPFAM" id="SSF46689">
    <property type="entry name" value="Homeodomain-like"/>
    <property type="match status" value="1"/>
</dbReference>
<feature type="domain" description="HTH araC/xylS-type" evidence="5">
    <location>
        <begin position="263"/>
        <end position="365"/>
    </location>
</feature>
<feature type="transmembrane region" description="Helical" evidence="4">
    <location>
        <begin position="42"/>
        <end position="67"/>
    </location>
</feature>
<dbReference type="PROSITE" id="PS01124">
    <property type="entry name" value="HTH_ARAC_FAMILY_2"/>
    <property type="match status" value="1"/>
</dbReference>
<accession>A0ABN6K9V0</accession>
<feature type="transmembrane region" description="Helical" evidence="4">
    <location>
        <begin position="146"/>
        <end position="167"/>
    </location>
</feature>
<proteinExistence type="predicted"/>
<feature type="transmembrane region" description="Helical" evidence="4">
    <location>
        <begin position="179"/>
        <end position="202"/>
    </location>
</feature>
<evidence type="ECO:0000256" key="2">
    <source>
        <dbReference type="ARBA" id="ARBA00023125"/>
    </source>
</evidence>
<feature type="transmembrane region" description="Helical" evidence="4">
    <location>
        <begin position="208"/>
        <end position="227"/>
    </location>
</feature>
<dbReference type="InterPro" id="IPR018062">
    <property type="entry name" value="HTH_AraC-typ_CS"/>
</dbReference>